<sequence>MGPIPTVHTVTEMAAPISANILMNASQHDKAMLIDIYELLNTLFARNRNQHRRSHWWKSLHAFRKQLTLLLSDMESGRKSERPAKIEARLKYWDERCVHVWYCQFSQLIAVGPFAMLGLVMMASVARLCRITGITTAYEEIASADIRGVLSASDELSLSEEFSNVIDEEPEWDEGIVIARED</sequence>
<evidence type="ECO:0000313" key="2">
    <source>
        <dbReference type="Proteomes" id="UP001153331"/>
    </source>
</evidence>
<comment type="caution">
    <text evidence="1">The sequence shown here is derived from an EMBL/GenBank/DDBJ whole genome shotgun (WGS) entry which is preliminary data.</text>
</comment>
<evidence type="ECO:0000313" key="1">
    <source>
        <dbReference type="EMBL" id="KAJ8114054.1"/>
    </source>
</evidence>
<protein>
    <submittedName>
        <fullName evidence="1">Uncharacterized protein</fullName>
    </submittedName>
</protein>
<organism evidence="1 2">
    <name type="scientific">Boeremia exigua</name>
    <dbReference type="NCBI Taxonomy" id="749465"/>
    <lineage>
        <taxon>Eukaryota</taxon>
        <taxon>Fungi</taxon>
        <taxon>Dikarya</taxon>
        <taxon>Ascomycota</taxon>
        <taxon>Pezizomycotina</taxon>
        <taxon>Dothideomycetes</taxon>
        <taxon>Pleosporomycetidae</taxon>
        <taxon>Pleosporales</taxon>
        <taxon>Pleosporineae</taxon>
        <taxon>Didymellaceae</taxon>
        <taxon>Boeremia</taxon>
    </lineage>
</organism>
<gene>
    <name evidence="1" type="ORF">OPT61_g3974</name>
</gene>
<proteinExistence type="predicted"/>
<keyword evidence="2" id="KW-1185">Reference proteome</keyword>
<name>A0ACC2IFY5_9PLEO</name>
<reference evidence="1" key="1">
    <citation type="submission" date="2022-11" db="EMBL/GenBank/DDBJ databases">
        <title>Genome Sequence of Boeremia exigua.</title>
        <authorList>
            <person name="Buettner E."/>
        </authorList>
    </citation>
    <scope>NUCLEOTIDE SEQUENCE</scope>
    <source>
        <strain evidence="1">CU02</strain>
    </source>
</reference>
<dbReference type="Proteomes" id="UP001153331">
    <property type="component" value="Unassembled WGS sequence"/>
</dbReference>
<accession>A0ACC2IFY5</accession>
<dbReference type="EMBL" id="JAPHNI010000215">
    <property type="protein sequence ID" value="KAJ8114054.1"/>
    <property type="molecule type" value="Genomic_DNA"/>
</dbReference>